<keyword evidence="10" id="KW-0997">Cell inner membrane</keyword>
<keyword evidence="10 11" id="KW-0961">Cell wall biogenesis/degradation</keyword>
<proteinExistence type="inferred from homology"/>
<keyword evidence="7 10" id="KW-0472">Membrane</keyword>
<dbReference type="InterPro" id="IPR051050">
    <property type="entry name" value="Lipid_II_flippase_MurJ/MviN"/>
</dbReference>
<dbReference type="GO" id="GO:0009252">
    <property type="term" value="P:peptidoglycan biosynthetic process"/>
    <property type="evidence" value="ECO:0007669"/>
    <property type="project" value="UniProtKB-UniRule"/>
</dbReference>
<keyword evidence="6 10" id="KW-1133">Transmembrane helix</keyword>
<keyword evidence="10 11" id="KW-0813">Transport</keyword>
<evidence type="ECO:0000256" key="8">
    <source>
        <dbReference type="ARBA" id="ARBA00060041"/>
    </source>
</evidence>
<keyword evidence="3 10" id="KW-0812">Transmembrane</keyword>
<feature type="transmembrane region" description="Helical" evidence="10">
    <location>
        <begin position="394"/>
        <end position="416"/>
    </location>
</feature>
<dbReference type="GO" id="GO:0034204">
    <property type="term" value="P:lipid translocation"/>
    <property type="evidence" value="ECO:0007669"/>
    <property type="project" value="TreeGrafter"/>
</dbReference>
<comment type="function">
    <text evidence="8 10 11">Involved in peptidoglycan biosynthesis. Transports lipid-linked peptidoglycan precursors from the inner to the outer leaflet of the cytoplasmic membrane.</text>
</comment>
<evidence type="ECO:0000313" key="12">
    <source>
        <dbReference type="EMBL" id="AEJ61410.1"/>
    </source>
</evidence>
<evidence type="ECO:0000256" key="3">
    <source>
        <dbReference type="ARBA" id="ARBA00022692"/>
    </source>
</evidence>
<evidence type="ECO:0000256" key="5">
    <source>
        <dbReference type="ARBA" id="ARBA00022984"/>
    </source>
</evidence>
<keyword evidence="13" id="KW-1185">Reference proteome</keyword>
<dbReference type="PANTHER" id="PTHR47019:SF1">
    <property type="entry name" value="LIPID II FLIPPASE MURJ"/>
    <property type="match status" value="1"/>
</dbReference>
<dbReference type="HAMAP" id="MF_02078">
    <property type="entry name" value="MurJ_MviN"/>
    <property type="match status" value="1"/>
</dbReference>
<evidence type="ECO:0000313" key="13">
    <source>
        <dbReference type="Proteomes" id="UP000007254"/>
    </source>
</evidence>
<feature type="transmembrane region" description="Helical" evidence="10">
    <location>
        <begin position="217"/>
        <end position="244"/>
    </location>
</feature>
<feature type="transmembrane region" description="Helical" evidence="10">
    <location>
        <begin position="297"/>
        <end position="320"/>
    </location>
</feature>
<feature type="transmembrane region" description="Helical" evidence="10">
    <location>
        <begin position="120"/>
        <end position="139"/>
    </location>
</feature>
<comment type="pathway">
    <text evidence="10">Cell wall biogenesis; peptidoglycan biosynthesis.</text>
</comment>
<feature type="transmembrane region" description="Helical" evidence="10">
    <location>
        <begin position="437"/>
        <end position="454"/>
    </location>
</feature>
<evidence type="ECO:0000256" key="9">
    <source>
        <dbReference type="ARBA" id="ARBA00061532"/>
    </source>
</evidence>
<dbReference type="InterPro" id="IPR004268">
    <property type="entry name" value="MurJ"/>
</dbReference>
<evidence type="ECO:0000256" key="7">
    <source>
        <dbReference type="ARBA" id="ARBA00023136"/>
    </source>
</evidence>
<feature type="transmembrane region" description="Helical" evidence="10">
    <location>
        <begin position="466"/>
        <end position="488"/>
    </location>
</feature>
<dbReference type="PANTHER" id="PTHR47019">
    <property type="entry name" value="LIPID II FLIPPASE MURJ"/>
    <property type="match status" value="1"/>
</dbReference>
<accession>G0GE57</accession>
<feature type="transmembrane region" description="Helical" evidence="10">
    <location>
        <begin position="256"/>
        <end position="276"/>
    </location>
</feature>
<feature type="transmembrane region" description="Helical" evidence="10">
    <location>
        <begin position="78"/>
        <end position="100"/>
    </location>
</feature>
<dbReference type="GO" id="GO:0015648">
    <property type="term" value="F:lipid-linked peptidoglycan transporter activity"/>
    <property type="evidence" value="ECO:0007669"/>
    <property type="project" value="UniProtKB-UniRule"/>
</dbReference>
<evidence type="ECO:0000256" key="6">
    <source>
        <dbReference type="ARBA" id="ARBA00022989"/>
    </source>
</evidence>
<dbReference type="Proteomes" id="UP000007254">
    <property type="component" value="Chromosome"/>
</dbReference>
<evidence type="ECO:0000256" key="11">
    <source>
        <dbReference type="PIRNR" id="PIRNR002869"/>
    </source>
</evidence>
<protein>
    <recommendedName>
        <fullName evidence="10">Probable lipid II flippase MurJ</fullName>
    </recommendedName>
</protein>
<keyword evidence="2 10" id="KW-1003">Cell membrane</keyword>
<dbReference type="PIRSF" id="PIRSF002869">
    <property type="entry name" value="MviN"/>
    <property type="match status" value="1"/>
</dbReference>
<dbReference type="EMBL" id="CP002903">
    <property type="protein sequence ID" value="AEJ61410.1"/>
    <property type="molecule type" value="Genomic_DNA"/>
</dbReference>
<evidence type="ECO:0000256" key="2">
    <source>
        <dbReference type="ARBA" id="ARBA00022475"/>
    </source>
</evidence>
<keyword evidence="5 10" id="KW-0573">Peptidoglycan synthesis</keyword>
<keyword evidence="4 10" id="KW-0133">Cell shape</keyword>
<comment type="similarity">
    <text evidence="9 10 11">Belongs to the MurJ/MviN family.</text>
</comment>
<feature type="transmembrane region" description="Helical" evidence="10">
    <location>
        <begin position="146"/>
        <end position="167"/>
    </location>
</feature>
<dbReference type="GO" id="GO:0071555">
    <property type="term" value="P:cell wall organization"/>
    <property type="evidence" value="ECO:0007669"/>
    <property type="project" value="UniProtKB-UniRule"/>
</dbReference>
<dbReference type="Pfam" id="PF03023">
    <property type="entry name" value="MurJ"/>
    <property type="match status" value="1"/>
</dbReference>
<dbReference type="AlphaFoldDB" id="G0GE57"/>
<dbReference type="HOGENOM" id="CLU_006797_5_2_12"/>
<feature type="transmembrane region" description="Helical" evidence="10">
    <location>
        <begin position="370"/>
        <end position="388"/>
    </location>
</feature>
<name>G0GE57_WINT7</name>
<comment type="subcellular location">
    <subcellularLocation>
        <location evidence="10">Cell inner membrane</location>
        <topology evidence="10">Multi-pass membrane protein</topology>
    </subcellularLocation>
    <subcellularLocation>
        <location evidence="1">Cell membrane</location>
        <topology evidence="1">Multi-pass membrane protein</topology>
    </subcellularLocation>
</comment>
<evidence type="ECO:0000256" key="4">
    <source>
        <dbReference type="ARBA" id="ARBA00022960"/>
    </source>
</evidence>
<evidence type="ECO:0000256" key="10">
    <source>
        <dbReference type="HAMAP-Rule" id="MF_02078"/>
    </source>
</evidence>
<dbReference type="GO" id="GO:0005886">
    <property type="term" value="C:plasma membrane"/>
    <property type="evidence" value="ECO:0007669"/>
    <property type="project" value="UniProtKB-SubCell"/>
</dbReference>
<dbReference type="CDD" id="cd13123">
    <property type="entry name" value="MATE_MurJ_like"/>
    <property type="match status" value="1"/>
</dbReference>
<dbReference type="NCBIfam" id="TIGR01695">
    <property type="entry name" value="murJ_mviN"/>
    <property type="match status" value="1"/>
</dbReference>
<comment type="caution">
    <text evidence="10">Lacks conserved residue(s) required for the propagation of feature annotation.</text>
</comment>
<reference evidence="12 13" key="1">
    <citation type="submission" date="2011-06" db="EMBL/GenBank/DDBJ databases">
        <title>The complete genome of Spirochaeta thermophila DSM 6578.</title>
        <authorList>
            <consortium name="US DOE Joint Genome Institute (JGI-PGF)"/>
            <person name="Lucas S."/>
            <person name="Lapidus A."/>
            <person name="Bruce D."/>
            <person name="Goodwin L."/>
            <person name="Pitluck S."/>
            <person name="Peters L."/>
            <person name="Kyrpides N."/>
            <person name="Mavromatis K."/>
            <person name="Ivanova N."/>
            <person name="Mikailova N."/>
            <person name="Pagani I."/>
            <person name="Chertkov O."/>
            <person name="Detter J.C."/>
            <person name="Tapia R."/>
            <person name="Han C."/>
            <person name="Land M."/>
            <person name="Hauser L."/>
            <person name="Markowitz V."/>
            <person name="Cheng J.-F."/>
            <person name="Hugenholtz P."/>
            <person name="Woyke T."/>
            <person name="Wu D."/>
            <person name="Spring S."/>
            <person name="Merkhoffer B."/>
            <person name="Schneider S."/>
            <person name="Klenk H.-P."/>
            <person name="Eisen J.A."/>
        </authorList>
    </citation>
    <scope>NUCLEOTIDE SEQUENCE [LARGE SCALE GENOMIC DNA]</scope>
    <source>
        <strain evidence="13">ATCC 700085 / DSM 6578 / Z-1203</strain>
    </source>
</reference>
<sequence>MICTTLSRLLGFVRVGVVAAVFGASGKADVLNAVFNIPNNLRKLMAEGALSSAFIPVLTQTHQQDPSGRVSRRLMSTILGFQIIVLVPLIAAGIAGARTIVPVLLDFPDPGKMALSISLFRWFLPYTFLVSISAVLMGTLNSHHRFFIPAVTPLLFSLSVIGCILLAGNRLDVYAMALGVLIGGMMQILFQIPSILRRGYSLIPNLHFHDPPFREVLRLWGPIVASSSLLVIDQQVAILFASGLEDGSTSALTNAIVFWQLPFGIFSASINTAFFPRFAQDALDRTKTALRSSVEQGLLALGFFLLPASLAMGILSHDIISAALQRGAFLSSHTEMTAQVLRAYLPGMFFVGSFNLLQRVSYSKGESVKPFILVFLVVALDILLSFILKETSLRVAGLALAHSLSFFTGSILLFLLTARELEGFPSPQFTRELGKMVAALIPFGIVLWGVRVFLGDRWREGSSFSYFLLVGLLIIGSAVLILLMYRLFRVDLSKRIPLRRNR</sequence>
<dbReference type="KEGG" id="stq:Spith_1138"/>
<dbReference type="STRING" id="869211.Spith_1138"/>
<organism evidence="12 13">
    <name type="scientific">Winmispira thermophila (strain ATCC 700085 / DSM 6578 / Z-1203)</name>
    <name type="common">Spirochaeta thermophila</name>
    <dbReference type="NCBI Taxonomy" id="869211"/>
    <lineage>
        <taxon>Bacteria</taxon>
        <taxon>Pseudomonadati</taxon>
        <taxon>Spirochaetota</taxon>
        <taxon>Spirochaetia</taxon>
        <taxon>Winmispirales</taxon>
        <taxon>Winmispiraceae</taxon>
        <taxon>Winmispira</taxon>
    </lineage>
</organism>
<dbReference type="UniPathway" id="UPA00219"/>
<dbReference type="GO" id="GO:0008360">
    <property type="term" value="P:regulation of cell shape"/>
    <property type="evidence" value="ECO:0007669"/>
    <property type="project" value="UniProtKB-UniRule"/>
</dbReference>
<gene>
    <name evidence="10" type="primary">murJ</name>
    <name evidence="12" type="ordered locus">Spith_1138</name>
</gene>
<evidence type="ECO:0000256" key="1">
    <source>
        <dbReference type="ARBA" id="ARBA00004651"/>
    </source>
</evidence>
<feature type="transmembrane region" description="Helical" evidence="10">
    <location>
        <begin position="173"/>
        <end position="196"/>
    </location>
</feature>
<dbReference type="PRINTS" id="PR01806">
    <property type="entry name" value="VIRFACTRMVIN"/>
</dbReference>